<comment type="similarity">
    <text evidence="1">Belongs to the Gfa family.</text>
</comment>
<evidence type="ECO:0000256" key="3">
    <source>
        <dbReference type="ARBA" id="ARBA00022833"/>
    </source>
</evidence>
<sequence>MSLYKGKCLCGSIEFEIDGEFDAFYLCHCTYCKKDTGSAHGANLFSASARLNWLSGKDMVNNWCLPGTKHERSFCRQCGSALPVYSEVTGLLAVPAGSLDSPINIKPDAHIFVRSRADWEEKMFDLPQFETFPDMK</sequence>
<evidence type="ECO:0000313" key="6">
    <source>
        <dbReference type="EMBL" id="MBB1485181.1"/>
    </source>
</evidence>
<dbReference type="SUPFAM" id="SSF51316">
    <property type="entry name" value="Mss4-like"/>
    <property type="match status" value="1"/>
</dbReference>
<dbReference type="PANTHER" id="PTHR33337:SF40">
    <property type="entry name" value="CENP-V_GFA DOMAIN-CONTAINING PROTEIN-RELATED"/>
    <property type="match status" value="1"/>
</dbReference>
<dbReference type="PROSITE" id="PS51891">
    <property type="entry name" value="CENP_V_GFA"/>
    <property type="match status" value="1"/>
</dbReference>
<dbReference type="EMBL" id="JACJFM010000001">
    <property type="protein sequence ID" value="MBB1485181.1"/>
    <property type="molecule type" value="Genomic_DNA"/>
</dbReference>
<dbReference type="InterPro" id="IPR006913">
    <property type="entry name" value="CENP-V/GFA"/>
</dbReference>
<evidence type="ECO:0000256" key="4">
    <source>
        <dbReference type="ARBA" id="ARBA00023239"/>
    </source>
</evidence>
<dbReference type="AlphaFoldDB" id="A0A839IJV4"/>
<feature type="domain" description="CENP-V/GFA" evidence="5">
    <location>
        <begin position="4"/>
        <end position="120"/>
    </location>
</feature>
<dbReference type="Proteomes" id="UP000565262">
    <property type="component" value="Unassembled WGS sequence"/>
</dbReference>
<dbReference type="InterPro" id="IPR011057">
    <property type="entry name" value="Mss4-like_sf"/>
</dbReference>
<dbReference type="Gene3D" id="3.90.1590.10">
    <property type="entry name" value="glutathione-dependent formaldehyde- activating enzyme (gfa)"/>
    <property type="match status" value="1"/>
</dbReference>
<comment type="caution">
    <text evidence="6">The sequence shown here is derived from an EMBL/GenBank/DDBJ whole genome shotgun (WGS) entry which is preliminary data.</text>
</comment>
<keyword evidence="2" id="KW-0479">Metal-binding</keyword>
<keyword evidence="4" id="KW-0456">Lyase</keyword>
<dbReference type="GO" id="GO:0046872">
    <property type="term" value="F:metal ion binding"/>
    <property type="evidence" value="ECO:0007669"/>
    <property type="project" value="UniProtKB-KW"/>
</dbReference>
<dbReference type="PANTHER" id="PTHR33337">
    <property type="entry name" value="GFA DOMAIN-CONTAINING PROTEIN"/>
    <property type="match status" value="1"/>
</dbReference>
<evidence type="ECO:0000256" key="1">
    <source>
        <dbReference type="ARBA" id="ARBA00005495"/>
    </source>
</evidence>
<dbReference type="GO" id="GO:0016846">
    <property type="term" value="F:carbon-sulfur lyase activity"/>
    <property type="evidence" value="ECO:0007669"/>
    <property type="project" value="InterPro"/>
</dbReference>
<evidence type="ECO:0000313" key="7">
    <source>
        <dbReference type="Proteomes" id="UP000565262"/>
    </source>
</evidence>
<organism evidence="6 7">
    <name type="scientific">Oceanospirillum sediminis</name>
    <dbReference type="NCBI Taxonomy" id="2760088"/>
    <lineage>
        <taxon>Bacteria</taxon>
        <taxon>Pseudomonadati</taxon>
        <taxon>Pseudomonadota</taxon>
        <taxon>Gammaproteobacteria</taxon>
        <taxon>Oceanospirillales</taxon>
        <taxon>Oceanospirillaceae</taxon>
        <taxon>Oceanospirillum</taxon>
    </lineage>
</organism>
<evidence type="ECO:0000259" key="5">
    <source>
        <dbReference type="PROSITE" id="PS51891"/>
    </source>
</evidence>
<keyword evidence="7" id="KW-1185">Reference proteome</keyword>
<name>A0A839IJV4_9GAMM</name>
<evidence type="ECO:0000256" key="2">
    <source>
        <dbReference type="ARBA" id="ARBA00022723"/>
    </source>
</evidence>
<dbReference type="RefSeq" id="WP_182806956.1">
    <property type="nucleotide sequence ID" value="NZ_JACJFM010000001.1"/>
</dbReference>
<protein>
    <submittedName>
        <fullName evidence="6">GFA family protein</fullName>
    </submittedName>
</protein>
<reference evidence="6 7" key="1">
    <citation type="submission" date="2020-08" db="EMBL/GenBank/DDBJ databases">
        <title>Oceanospirillum sp. nov. isolated from marine sediment.</title>
        <authorList>
            <person name="Ji X."/>
        </authorList>
    </citation>
    <scope>NUCLEOTIDE SEQUENCE [LARGE SCALE GENOMIC DNA]</scope>
    <source>
        <strain evidence="6 7">D5</strain>
    </source>
</reference>
<keyword evidence="3" id="KW-0862">Zinc</keyword>
<proteinExistence type="inferred from homology"/>
<accession>A0A839IJV4</accession>
<gene>
    <name evidence="6" type="ORF">H4O21_00920</name>
</gene>
<dbReference type="Pfam" id="PF04828">
    <property type="entry name" value="GFA"/>
    <property type="match status" value="1"/>
</dbReference>